<accession>A0A286T703</accession>
<dbReference type="EMBL" id="AP018360">
    <property type="protein sequence ID" value="BBA45113.1"/>
    <property type="molecule type" value="Genomic_DNA"/>
</dbReference>
<dbReference type="AlphaFoldDB" id="A0A286T703"/>
<gene>
    <name evidence="1" type="ORF">BCCH1_76240</name>
    <name evidence="2" type="ORF">BCCH1_81530</name>
    <name evidence="4" type="ORF">J4M89_38990</name>
    <name evidence="3" type="ORF">JIN94_38265</name>
    <name evidence="5" type="ORF">LXE91_40730</name>
</gene>
<protein>
    <submittedName>
        <fullName evidence="2">Uncharacterized protein</fullName>
    </submittedName>
</protein>
<name>A0A286T703_9BURK</name>
<reference evidence="5 7" key="5">
    <citation type="submission" date="2021-12" db="EMBL/GenBank/DDBJ databases">
        <title>Genomic and phenotypic characterization of three Burkholderia contaminans isolates recovered from different sources.</title>
        <authorList>
            <person name="Lopez De Volder A."/>
            <person name="Fan Y."/>
            <person name="Nunvar J."/>
            <person name="Herrera T."/>
            <person name="Timp W."/>
            <person name="Degrossi J."/>
        </authorList>
    </citation>
    <scope>NUCLEOTIDE SEQUENCE [LARGE SCALE GENOMIC DNA]</scope>
    <source>
        <strain evidence="5 7">LMG 23361</strain>
        <plasmid evidence="5 7">unnamed1</plasmid>
    </source>
</reference>
<proteinExistence type="predicted"/>
<dbReference type="Proteomes" id="UP001220209">
    <property type="component" value="Plasmid unnamed1"/>
</dbReference>
<dbReference type="Proteomes" id="UP000664048">
    <property type="component" value="Unassembled WGS sequence"/>
</dbReference>
<dbReference type="EMBL" id="JAENIB010000036">
    <property type="protein sequence ID" value="MBK1935746.1"/>
    <property type="molecule type" value="Genomic_DNA"/>
</dbReference>
<evidence type="ECO:0000313" key="4">
    <source>
        <dbReference type="EMBL" id="MBO1835385.1"/>
    </source>
</evidence>
<evidence type="ECO:0000313" key="1">
    <source>
        <dbReference type="EMBL" id="BBA45113.1"/>
    </source>
</evidence>
<dbReference type="EMBL" id="CP090643">
    <property type="protein sequence ID" value="WFN23453.1"/>
    <property type="molecule type" value="Genomic_DNA"/>
</dbReference>
<keyword evidence="2" id="KW-0614">Plasmid</keyword>
<evidence type="ECO:0000313" key="5">
    <source>
        <dbReference type="EMBL" id="WFN23453.1"/>
    </source>
</evidence>
<keyword evidence="6" id="KW-1185">Reference proteome</keyword>
<evidence type="ECO:0000313" key="2">
    <source>
        <dbReference type="EMBL" id="BBA45642.1"/>
    </source>
</evidence>
<reference evidence="2" key="1">
    <citation type="journal article" date="2016" name="Biosci. Biotechnol. Biochem.">
        <title>Bioconversion of AHX to AOH by resting cells of Burkholderia contaminans CH-1.</title>
        <authorList>
            <person name="Choi J.H."/>
            <person name="Kikuchi A."/>
            <person name="Pumkaeo P."/>
            <person name="Hirai H."/>
            <person name="Tokuyama S."/>
            <person name="Kawagishi H."/>
        </authorList>
    </citation>
    <scope>NUCLEOTIDE SEQUENCE</scope>
    <source>
        <strain evidence="2">CH-1</strain>
        <plasmid evidence="2">pBC453</plasmid>
    </source>
</reference>
<geneLocation type="plasmid" evidence="5 7">
    <name>unnamed1</name>
</geneLocation>
<reference evidence="2" key="2">
    <citation type="journal article" date="2017" name="Genome Announc.">
        <title>High-Quality Draft Genome Sequence of Burkholderia contaminans CH-1, a Gram-Negative Bacterium That Metabolizes 2-Azahypoxanthine, a Plant Growth-Regulating Compound.</title>
        <authorList>
            <person name="Choi J.-H."/>
            <person name="Sugiura H."/>
            <person name="Moriuchi R."/>
            <person name="Kawagishi H."/>
            <person name="Dohra H."/>
        </authorList>
    </citation>
    <scope>NUCLEOTIDE SEQUENCE</scope>
    <source>
        <strain evidence="2">CH-1</strain>
        <plasmid evidence="2">pBC453</plasmid>
    </source>
</reference>
<evidence type="ECO:0000313" key="3">
    <source>
        <dbReference type="EMBL" id="MBK1935746.1"/>
    </source>
</evidence>
<reference evidence="3" key="3">
    <citation type="submission" date="2021-01" db="EMBL/GenBank/DDBJ databases">
        <title>Outbreak of Burkholderia contaminns endophthalmitis traced to a clinical ventilation system.</title>
        <authorList>
            <person name="Lipuma J."/>
            <person name="Spilker T."/>
            <person name="Kratholm J."/>
        </authorList>
    </citation>
    <scope>NUCLEOTIDE SEQUENCE</scope>
    <source>
        <strain evidence="3">HI4954</strain>
    </source>
</reference>
<dbReference type="EMBL" id="JAGEMX010000030">
    <property type="protein sequence ID" value="MBO1835385.1"/>
    <property type="molecule type" value="Genomic_DNA"/>
</dbReference>
<dbReference type="RefSeq" id="WP_164531308.1">
    <property type="nucleotide sequence ID" value="NZ_AP018360.1"/>
</dbReference>
<dbReference type="EMBL" id="AP018360">
    <property type="protein sequence ID" value="BBA45642.1"/>
    <property type="molecule type" value="Genomic_DNA"/>
</dbReference>
<dbReference type="Proteomes" id="UP000611459">
    <property type="component" value="Unassembled WGS sequence"/>
</dbReference>
<reference evidence="4 6" key="4">
    <citation type="submission" date="2021-03" db="EMBL/GenBank/DDBJ databases">
        <title>Clinical course, treatment and visual outcome of an outbreak of Burkholderia contaminans endophthalmitis following cataract surgery.</title>
        <authorList>
            <person name="Lind C."/>
            <person name="Olsen K."/>
            <person name="Angelsen N.K."/>
            <person name="Krefting E.A."/>
            <person name="Fossen K."/>
            <person name="Gravningen K."/>
            <person name="Depoorter E."/>
            <person name="Vandamme P."/>
            <person name="Bertelsen G."/>
        </authorList>
    </citation>
    <scope>NUCLEOTIDE SEQUENCE [LARGE SCALE GENOMIC DNA]</scope>
    <source>
        <strain evidence="4 6">51242556</strain>
    </source>
</reference>
<sequence>MNFGLLVSQNPHIDDSRACYDTMLSLQPRTPNRFAAFWRCVSRLIS</sequence>
<organism evidence="2">
    <name type="scientific">Burkholderia contaminans</name>
    <dbReference type="NCBI Taxonomy" id="488447"/>
    <lineage>
        <taxon>Bacteria</taxon>
        <taxon>Pseudomonadati</taxon>
        <taxon>Pseudomonadota</taxon>
        <taxon>Betaproteobacteria</taxon>
        <taxon>Burkholderiales</taxon>
        <taxon>Burkholderiaceae</taxon>
        <taxon>Burkholderia</taxon>
        <taxon>Burkholderia cepacia complex</taxon>
    </lineage>
</organism>
<evidence type="ECO:0000313" key="7">
    <source>
        <dbReference type="Proteomes" id="UP001220209"/>
    </source>
</evidence>
<geneLocation type="plasmid" evidence="2">
    <name>pBC453</name>
</geneLocation>
<evidence type="ECO:0000313" key="6">
    <source>
        <dbReference type="Proteomes" id="UP000664048"/>
    </source>
</evidence>